<evidence type="ECO:0000256" key="1">
    <source>
        <dbReference type="SAM" id="Phobius"/>
    </source>
</evidence>
<sequence length="143" mass="15060">MNIRHRSALYLGLTGLLNFAVFALAWDFLGVFANTLPPVLSISVISLSIAALFGSVWVLSTVVTRPWLRRMGLIAVLGACLATVVGEVMVLTGEDGSIGVGLIPATGTLLHVLVAALLLTLCFIHSASHNIPTSAANQPNRSR</sequence>
<feature type="transmembrane region" description="Helical" evidence="1">
    <location>
        <begin position="38"/>
        <end position="59"/>
    </location>
</feature>
<dbReference type="STRING" id="1837282.A6F49_04060"/>
<feature type="transmembrane region" description="Helical" evidence="1">
    <location>
        <begin position="71"/>
        <end position="92"/>
    </location>
</feature>
<gene>
    <name evidence="2" type="ORF">A6F49_04060</name>
</gene>
<proteinExistence type="predicted"/>
<evidence type="ECO:0000313" key="2">
    <source>
        <dbReference type="EMBL" id="OAV62980.1"/>
    </source>
</evidence>
<comment type="caution">
    <text evidence="2">The sequence shown here is derived from an EMBL/GenBank/DDBJ whole genome shotgun (WGS) entry which is preliminary data.</text>
</comment>
<keyword evidence="1" id="KW-1133">Transmembrane helix</keyword>
<feature type="transmembrane region" description="Helical" evidence="1">
    <location>
        <begin position="98"/>
        <end position="124"/>
    </location>
</feature>
<protein>
    <submittedName>
        <fullName evidence="2">Uncharacterized protein</fullName>
    </submittedName>
</protein>
<dbReference type="AlphaFoldDB" id="A0A1B7M329"/>
<organism evidence="2 3">
    <name type="scientific">Enteractinococcus helveticum</name>
    <dbReference type="NCBI Taxonomy" id="1837282"/>
    <lineage>
        <taxon>Bacteria</taxon>
        <taxon>Bacillati</taxon>
        <taxon>Actinomycetota</taxon>
        <taxon>Actinomycetes</taxon>
        <taxon>Micrococcales</taxon>
        <taxon>Micrococcaceae</taxon>
    </lineage>
</organism>
<evidence type="ECO:0000313" key="3">
    <source>
        <dbReference type="Proteomes" id="UP000078292"/>
    </source>
</evidence>
<reference evidence="2 3" key="1">
    <citation type="submission" date="2016-04" db="EMBL/GenBank/DDBJ databases">
        <title>First whole genome shotgun sequence of the bacterium Enteractinococcus sp. strain UASWS1574.</title>
        <authorList>
            <person name="Crovadore J."/>
            <person name="Chablais R."/>
            <person name="Lefort F."/>
        </authorList>
    </citation>
    <scope>NUCLEOTIDE SEQUENCE [LARGE SCALE GENOMIC DNA]</scope>
    <source>
        <strain evidence="2 3">UASWS1574</strain>
    </source>
</reference>
<dbReference type="EMBL" id="LXEY01000006">
    <property type="protein sequence ID" value="OAV62980.1"/>
    <property type="molecule type" value="Genomic_DNA"/>
</dbReference>
<keyword evidence="1" id="KW-0812">Transmembrane</keyword>
<name>A0A1B7M329_9MICC</name>
<dbReference type="Proteomes" id="UP000078292">
    <property type="component" value="Unassembled WGS sequence"/>
</dbReference>
<accession>A0A1B7M329</accession>
<feature type="transmembrane region" description="Helical" evidence="1">
    <location>
        <begin position="7"/>
        <end position="26"/>
    </location>
</feature>
<keyword evidence="1" id="KW-0472">Membrane</keyword>
<keyword evidence="3" id="KW-1185">Reference proteome</keyword>